<keyword evidence="4" id="KW-1185">Reference proteome</keyword>
<protein>
    <recommendedName>
        <fullName evidence="5">Bacteriophage tail tape measure N-terminal domain-containing protein</fullName>
    </recommendedName>
</protein>
<dbReference type="Proteomes" id="UP000229897">
    <property type="component" value="Chromosome"/>
</dbReference>
<keyword evidence="1" id="KW-0175">Coiled coil</keyword>
<proteinExistence type="predicted"/>
<evidence type="ECO:0000256" key="1">
    <source>
        <dbReference type="SAM" id="Coils"/>
    </source>
</evidence>
<evidence type="ECO:0000313" key="4">
    <source>
        <dbReference type="Proteomes" id="UP000229897"/>
    </source>
</evidence>
<evidence type="ECO:0000256" key="2">
    <source>
        <dbReference type="SAM" id="MobiDB-lite"/>
    </source>
</evidence>
<dbReference type="KEGG" id="mass:CR152_11580"/>
<dbReference type="RefSeq" id="WP_099875062.1">
    <property type="nucleotide sequence ID" value="NZ_CP024608.1"/>
</dbReference>
<accession>A0A2D2DJF2</accession>
<organism evidence="3 4">
    <name type="scientific">Massilia violaceinigra</name>
    <dbReference type="NCBI Taxonomy" id="2045208"/>
    <lineage>
        <taxon>Bacteria</taxon>
        <taxon>Pseudomonadati</taxon>
        <taxon>Pseudomonadota</taxon>
        <taxon>Betaproteobacteria</taxon>
        <taxon>Burkholderiales</taxon>
        <taxon>Oxalobacteraceae</taxon>
        <taxon>Telluria group</taxon>
        <taxon>Massilia</taxon>
    </lineage>
</organism>
<sequence>MLAGQLEIQLMADVARIRTDMDQARRTVEDNTTRMAKAADMAKTALGAIAGALSVAAFAGMIKGSLDAIDSLTDLSTRTRITVEDLAGLSYGAKLSGTDLEKAAASITKLATNMGADADKFSKLGVTAKEPIEAFKQFATVFKNIEDPQQRAALGAAVLGKSWQDAAVLLDEGGEGIAELVKRGQQLSGITTQSSADAAAFNDMLDEFGAIAAGAGARVATGLLPMLNLLAGDLLKTAEGAEEVGNSFSPLTETFRALVILGGNVAFVFKTIGNDIGGIAASVASLVTLDFDALKNIDKTMKEDATSGRAAFDAWEKRWLEVGKTAKKVEAEVQASSQAERDAAAERAAAYLKDAELKAAAEKKTAEAAAQAKRIAAEAKRERDAAAKRAAQESAAAIKQANDFIEALKVEASQVGLGSDQLKMMAAARAAAVAPTAELRTKIMEEALALDIATKAAKAKADADQVMAQARANSDSEVAAINSETEALLTKIRTHGMLPEAITLARIAELEAAKQAAVLTEEGIADIQRRIDALKGLADAQVGAGALGDAPGLTQAKELLEVMAELDEATKSAAAGMAASFGKIGSAIGGLTTALSGYGRAQAAIAAQLAAVKDDKRNSPETVLKAEIAAAKQSAQARVKSYGDMANAAKGFFKDNSTGYKVMEGAEKAFRATEMAMAIETMLTKSGLLTAFTSLFVTSRATELAADDAATGKSIINSGLRAAADGVAAFAKTLASLPFPYNVAAGAAVIALLAGVGVAMSGGGGGGGGGMAAADVQKKQGTGGVFGDKDARSASIERSLEMLEANSGNLIPLNQGMLSALRSIEASMKGLTNLIVRAPGVVDGSNMGIQTGVKQNGQAIVNSQLLGSSINPLASVMQKVASFIFGKVTTTIVDSGILFGGRVNDLQAGAGYEQYASVDTKKKGLFGSSTKNSTNTQGLDPALASQFARIFTDVETALGSAAESLGVRVEHVTATLDALTIDKTKLSFKGLSGDALTEALNAAISKTMDDMAEAVFPDLNGFREVGEGYAETVIRLASNSAILDSALSSIGMTFGATGVSSLAARQYLIDLAGGIDALSEQASGFANNYLTEAERLAPVQKQVAEQMAALGLAGITTRDQFKEVVLGLDLNTAKGAETYTSLMALQEAFALVTPGAKDMAAVIEERAGLQEEYDAATMTSAQLLAKQRDALDESNRALFDSVVAAQAAKDANEATAASMRSYAEQIATLEQASMTLEQRRAAEIAGLDATVAPLAMQLHAMQDQATAAKEAAAALDSAAASARAIAAERAGLEREMMQLQGDTAGLRKLELDALNPANEALKEAIFAIQDKNAADALAAKSAADALKLAQDAAKEQQDIADDARRAAEQIQSAYRAITESIFDEVARVRGMLNENTPASIADAQAAFSIKTAQARAGDQEAAKLLPQLSKSLLDLSEANALTAMDRDRVRAQTMGSLIDTGNILSRMFGLEPSVLAAGAAASTPAPAVPGQPYVQNVAVQGGDTRGLEVVVERLTAQVAAQQTVLNRIASNTQRSADTQDRLSDGGVAVRTKEVPA</sequence>
<feature type="coiled-coil region" evidence="1">
    <location>
        <begin position="1346"/>
        <end position="1373"/>
    </location>
</feature>
<evidence type="ECO:0008006" key="5">
    <source>
        <dbReference type="Google" id="ProtNLM"/>
    </source>
</evidence>
<feature type="coiled-coil region" evidence="1">
    <location>
        <begin position="352"/>
        <end position="396"/>
    </location>
</feature>
<evidence type="ECO:0000313" key="3">
    <source>
        <dbReference type="EMBL" id="ATQ75092.1"/>
    </source>
</evidence>
<reference evidence="3" key="1">
    <citation type="submission" date="2017-10" db="EMBL/GenBank/DDBJ databases">
        <title>Massilia psychrophilum sp. nov., a novel purple-pigmented bacterium isolated from Tianshan glacier, Xinjiang Municipality, China.</title>
        <authorList>
            <person name="Wang H."/>
        </authorList>
    </citation>
    <scope>NUCLEOTIDE SEQUENCE [LARGE SCALE GENOMIC DNA]</scope>
    <source>
        <strain evidence="3">B2</strain>
    </source>
</reference>
<gene>
    <name evidence="3" type="ORF">CR152_11580</name>
</gene>
<name>A0A2D2DJF2_9BURK</name>
<dbReference type="EMBL" id="CP024608">
    <property type="protein sequence ID" value="ATQ75092.1"/>
    <property type="molecule type" value="Genomic_DNA"/>
</dbReference>
<feature type="region of interest" description="Disordered" evidence="2">
    <location>
        <begin position="1531"/>
        <end position="1556"/>
    </location>
</feature>
<dbReference type="OrthoDB" id="8695541at2"/>